<evidence type="ECO:0000256" key="1">
    <source>
        <dbReference type="SAM" id="MobiDB-lite"/>
    </source>
</evidence>
<dbReference type="EMBL" id="CP016895">
    <property type="protein sequence ID" value="AOA56956.1"/>
    <property type="molecule type" value="Genomic_DNA"/>
</dbReference>
<proteinExistence type="predicted"/>
<keyword evidence="4" id="KW-1185">Reference proteome</keyword>
<evidence type="ECO:0008006" key="5">
    <source>
        <dbReference type="Google" id="ProtNLM"/>
    </source>
</evidence>
<dbReference type="AlphaFoldDB" id="A0A1B2LVK7"/>
<keyword evidence="2" id="KW-0732">Signal</keyword>
<feature type="signal peptide" evidence="2">
    <location>
        <begin position="1"/>
        <end position="22"/>
    </location>
</feature>
<evidence type="ECO:0000313" key="3">
    <source>
        <dbReference type="EMBL" id="AOA56956.1"/>
    </source>
</evidence>
<evidence type="ECO:0000256" key="2">
    <source>
        <dbReference type="SAM" id="SignalP"/>
    </source>
</evidence>
<sequence length="87" mass="9054">MKKVISLALLSTGLFLIIGCSSHPTTDSVDSTSVPTVQRSLEEPTPQADSGLPASIQSEAPVVTPVPATEEQPAVILEQPATEDTVQ</sequence>
<protein>
    <recommendedName>
        <fullName evidence="5">Internalin</fullName>
    </recommendedName>
</protein>
<organism evidence="3 4">
    <name type="scientific">Acinetobacter larvae</name>
    <dbReference type="NCBI Taxonomy" id="1789224"/>
    <lineage>
        <taxon>Bacteria</taxon>
        <taxon>Pseudomonadati</taxon>
        <taxon>Pseudomonadota</taxon>
        <taxon>Gammaproteobacteria</taxon>
        <taxon>Moraxellales</taxon>
        <taxon>Moraxellaceae</taxon>
        <taxon>Acinetobacter</taxon>
    </lineage>
</organism>
<dbReference type="RefSeq" id="WP_067551105.1">
    <property type="nucleotide sequence ID" value="NZ_CP016895.1"/>
</dbReference>
<reference evidence="3 4" key="1">
    <citation type="submission" date="2016-08" db="EMBL/GenBank/DDBJ databases">
        <authorList>
            <person name="Seilhamer J.J."/>
        </authorList>
    </citation>
    <scope>NUCLEOTIDE SEQUENCE [LARGE SCALE GENOMIC DNA]</scope>
    <source>
        <strain evidence="3 4">BRTC-1</strain>
    </source>
</reference>
<dbReference type="KEGG" id="ala:BFG52_00320"/>
<feature type="chain" id="PRO_5008539807" description="Internalin" evidence="2">
    <location>
        <begin position="23"/>
        <end position="87"/>
    </location>
</feature>
<dbReference type="Proteomes" id="UP000093391">
    <property type="component" value="Chromosome"/>
</dbReference>
<name>A0A1B2LVK7_9GAMM</name>
<feature type="compositionally biased region" description="Low complexity" evidence="1">
    <location>
        <begin position="23"/>
        <end position="37"/>
    </location>
</feature>
<dbReference type="PROSITE" id="PS51257">
    <property type="entry name" value="PROKAR_LIPOPROTEIN"/>
    <property type="match status" value="1"/>
</dbReference>
<feature type="region of interest" description="Disordered" evidence="1">
    <location>
        <begin position="23"/>
        <end position="87"/>
    </location>
</feature>
<evidence type="ECO:0000313" key="4">
    <source>
        <dbReference type="Proteomes" id="UP000093391"/>
    </source>
</evidence>
<accession>A0A1B2LVK7</accession>
<gene>
    <name evidence="3" type="ORF">BFG52_00320</name>
</gene>